<evidence type="ECO:0000256" key="3">
    <source>
        <dbReference type="ARBA" id="ARBA00023163"/>
    </source>
</evidence>
<evidence type="ECO:0000256" key="1">
    <source>
        <dbReference type="ARBA" id="ARBA00023015"/>
    </source>
</evidence>
<sequence length="290" mass="31963">MRQNWHKTGKGLLTPDHGTSPFSLTRVAAPDDLADIVENFWLPTWALPDDEVIEQRIIQYPAFNLVVEPAESALYGVVTGLSTRRLDGTGWAVGVLLRPGAGPGILSALGHSGRAPATVNEGAVALETADGVALTTAIRAAHPHLDHCIDLMNAWFRARTELHSVEVRRDRERVNRIVDLARDDHSMTRVELLAEREGCSTRSLQRLVLSHIGVSPKWVISRFRLQEAAHLLRTDSTVHLADLALSVGYADQSHFTRDFASVIGETPQHYRTSHRLTTAAAQFADEHSTD</sequence>
<dbReference type="PANTHER" id="PTHR46796">
    <property type="entry name" value="HTH-TYPE TRANSCRIPTIONAL ACTIVATOR RHAS-RELATED"/>
    <property type="match status" value="1"/>
</dbReference>
<proteinExistence type="predicted"/>
<evidence type="ECO:0000313" key="6">
    <source>
        <dbReference type="Proteomes" id="UP000541033"/>
    </source>
</evidence>
<keyword evidence="2 5" id="KW-0238">DNA-binding</keyword>
<feature type="domain" description="HTH araC/xylS-type" evidence="4">
    <location>
        <begin position="172"/>
        <end position="273"/>
    </location>
</feature>
<dbReference type="InterPro" id="IPR020449">
    <property type="entry name" value="Tscrpt_reg_AraC-type_HTH"/>
</dbReference>
<dbReference type="PRINTS" id="PR00032">
    <property type="entry name" value="HTHARAC"/>
</dbReference>
<dbReference type="Gene3D" id="1.10.10.60">
    <property type="entry name" value="Homeodomain-like"/>
    <property type="match status" value="2"/>
</dbReference>
<dbReference type="InterPro" id="IPR050204">
    <property type="entry name" value="AraC_XylS_family_regulators"/>
</dbReference>
<gene>
    <name evidence="5" type="ORF">FHX76_000997</name>
</gene>
<dbReference type="Pfam" id="PF12833">
    <property type="entry name" value="HTH_18"/>
    <property type="match status" value="1"/>
</dbReference>
<organism evidence="5 6">
    <name type="scientific">Lysinibacter cavernae</name>
    <dbReference type="NCBI Taxonomy" id="1640652"/>
    <lineage>
        <taxon>Bacteria</taxon>
        <taxon>Bacillati</taxon>
        <taxon>Actinomycetota</taxon>
        <taxon>Actinomycetes</taxon>
        <taxon>Micrococcales</taxon>
        <taxon>Microbacteriaceae</taxon>
        <taxon>Lysinibacter</taxon>
    </lineage>
</organism>
<dbReference type="SUPFAM" id="SSF46689">
    <property type="entry name" value="Homeodomain-like"/>
    <property type="match status" value="1"/>
</dbReference>
<name>A0A7X5QZY5_9MICO</name>
<dbReference type="Proteomes" id="UP000541033">
    <property type="component" value="Unassembled WGS sequence"/>
</dbReference>
<evidence type="ECO:0000259" key="4">
    <source>
        <dbReference type="PROSITE" id="PS01124"/>
    </source>
</evidence>
<dbReference type="AlphaFoldDB" id="A0A7X5QZY5"/>
<dbReference type="Pfam" id="PF20240">
    <property type="entry name" value="DUF6597"/>
    <property type="match status" value="1"/>
</dbReference>
<reference evidence="5 6" key="1">
    <citation type="submission" date="2020-02" db="EMBL/GenBank/DDBJ databases">
        <title>Sequencing the genomes of 1000 actinobacteria strains.</title>
        <authorList>
            <person name="Klenk H.-P."/>
        </authorList>
    </citation>
    <scope>NUCLEOTIDE SEQUENCE [LARGE SCALE GENOMIC DNA]</scope>
    <source>
        <strain evidence="5 6">DSM 27960</strain>
    </source>
</reference>
<dbReference type="InterPro" id="IPR046532">
    <property type="entry name" value="DUF6597"/>
</dbReference>
<evidence type="ECO:0000256" key="2">
    <source>
        <dbReference type="ARBA" id="ARBA00023125"/>
    </source>
</evidence>
<keyword evidence="1" id="KW-0805">Transcription regulation</keyword>
<dbReference type="SMART" id="SM00342">
    <property type="entry name" value="HTH_ARAC"/>
    <property type="match status" value="1"/>
</dbReference>
<dbReference type="GO" id="GO:0043565">
    <property type="term" value="F:sequence-specific DNA binding"/>
    <property type="evidence" value="ECO:0007669"/>
    <property type="project" value="InterPro"/>
</dbReference>
<comment type="caution">
    <text evidence="5">The sequence shown here is derived from an EMBL/GenBank/DDBJ whole genome shotgun (WGS) entry which is preliminary data.</text>
</comment>
<accession>A0A7X5QZY5</accession>
<dbReference type="InterPro" id="IPR018062">
    <property type="entry name" value="HTH_AraC-typ_CS"/>
</dbReference>
<protein>
    <submittedName>
        <fullName evidence="5">AraC-like DNA-binding protein</fullName>
    </submittedName>
</protein>
<dbReference type="RefSeq" id="WP_167148482.1">
    <property type="nucleotide sequence ID" value="NZ_JAAMOX010000001.1"/>
</dbReference>
<dbReference type="PROSITE" id="PS01124">
    <property type="entry name" value="HTH_ARAC_FAMILY_2"/>
    <property type="match status" value="1"/>
</dbReference>
<keyword evidence="3" id="KW-0804">Transcription</keyword>
<dbReference type="PROSITE" id="PS00041">
    <property type="entry name" value="HTH_ARAC_FAMILY_1"/>
    <property type="match status" value="1"/>
</dbReference>
<evidence type="ECO:0000313" key="5">
    <source>
        <dbReference type="EMBL" id="NIH53129.1"/>
    </source>
</evidence>
<keyword evidence="6" id="KW-1185">Reference proteome</keyword>
<dbReference type="InterPro" id="IPR009057">
    <property type="entry name" value="Homeodomain-like_sf"/>
</dbReference>
<dbReference type="PANTHER" id="PTHR46796:SF13">
    <property type="entry name" value="HTH-TYPE TRANSCRIPTIONAL ACTIVATOR RHAS"/>
    <property type="match status" value="1"/>
</dbReference>
<dbReference type="EMBL" id="JAAMOX010000001">
    <property type="protein sequence ID" value="NIH53129.1"/>
    <property type="molecule type" value="Genomic_DNA"/>
</dbReference>
<dbReference type="InterPro" id="IPR018060">
    <property type="entry name" value="HTH_AraC"/>
</dbReference>
<dbReference type="GO" id="GO:0003700">
    <property type="term" value="F:DNA-binding transcription factor activity"/>
    <property type="evidence" value="ECO:0007669"/>
    <property type="project" value="InterPro"/>
</dbReference>